<geneLocation type="chloroplast" evidence="5"/>
<reference evidence="5" key="1">
    <citation type="journal article" date="2020" name="J. Phycol.">
        <title>The Organelle Genomes in the Photosynthetic Red Algal Parasite Pterocladiophila hemisphaerica (Florideophyceae, Rhodophyta) Have Elevated Substitution Rates and Extreme Gene Loss in the Plastid Genome.</title>
        <authorList>
            <person name="Preuss M."/>
            <person name="Verbruggen H."/>
            <person name="Zuccarello G.C."/>
        </authorList>
    </citation>
    <scope>NUCLEOTIDE SEQUENCE</scope>
</reference>
<dbReference type="UniPathway" id="UPA00094"/>
<evidence type="ECO:0000259" key="4">
    <source>
        <dbReference type="PROSITE" id="PS50968"/>
    </source>
</evidence>
<dbReference type="GO" id="GO:0009507">
    <property type="term" value="C:chloroplast"/>
    <property type="evidence" value="ECO:0007669"/>
    <property type="project" value="UniProtKB-SubCell"/>
</dbReference>
<dbReference type="Gene3D" id="2.40.50.100">
    <property type="match status" value="1"/>
</dbReference>
<dbReference type="SUPFAM" id="SSF51230">
    <property type="entry name" value="Single hybrid motif"/>
    <property type="match status" value="1"/>
</dbReference>
<dbReference type="PANTHER" id="PTHR45266:SF3">
    <property type="entry name" value="OXALOACETATE DECARBOXYLASE ALPHA CHAIN"/>
    <property type="match status" value="1"/>
</dbReference>
<dbReference type="GO" id="GO:0009317">
    <property type="term" value="C:acetyl-CoA carboxylase complex"/>
    <property type="evidence" value="ECO:0007669"/>
    <property type="project" value="InterPro"/>
</dbReference>
<feature type="domain" description="Lipoyl-binding" evidence="4">
    <location>
        <begin position="25"/>
        <end position="110"/>
    </location>
</feature>
<name>A0A6M3WWE8_9FLOR</name>
<dbReference type="Pfam" id="PF00364">
    <property type="entry name" value="Biotin_lipoyl"/>
    <property type="match status" value="1"/>
</dbReference>
<evidence type="ECO:0000256" key="3">
    <source>
        <dbReference type="RuleBase" id="RU364072"/>
    </source>
</evidence>
<dbReference type="PRINTS" id="PR01071">
    <property type="entry name" value="ACOABIOTINCC"/>
</dbReference>
<dbReference type="InterPro" id="IPR000089">
    <property type="entry name" value="Biotin_lipoyl"/>
</dbReference>
<evidence type="ECO:0000256" key="2">
    <source>
        <dbReference type="ARBA" id="ARBA00023267"/>
    </source>
</evidence>
<keyword evidence="3" id="KW-0275">Fatty acid biosynthesis</keyword>
<dbReference type="GO" id="GO:0006633">
    <property type="term" value="P:fatty acid biosynthetic process"/>
    <property type="evidence" value="ECO:0007669"/>
    <property type="project" value="UniProtKB-UniPathway"/>
</dbReference>
<dbReference type="PANTHER" id="PTHR45266">
    <property type="entry name" value="OXALOACETATE DECARBOXYLASE ALPHA CHAIN"/>
    <property type="match status" value="1"/>
</dbReference>
<keyword evidence="3" id="KW-0444">Lipid biosynthesis</keyword>
<dbReference type="InterPro" id="IPR001249">
    <property type="entry name" value="AcCoA_biotinCC"/>
</dbReference>
<keyword evidence="3 5" id="KW-0934">Plastid</keyword>
<keyword evidence="3" id="KW-0276">Fatty acid metabolism</keyword>
<accession>A0A6M3WWE8</accession>
<comment type="subcellular location">
    <subcellularLocation>
        <location evidence="3">Plastid</location>
        <location evidence="3">Chloroplast</location>
    </subcellularLocation>
</comment>
<dbReference type="PROSITE" id="PS50968">
    <property type="entry name" value="BIOTINYL_LIPOYL"/>
    <property type="match status" value="1"/>
</dbReference>
<comment type="function">
    <text evidence="3">This protein is a component of the acetyl coenzyme A carboxylase complex; first, biotin carboxylase catalyzes the carboxylation of the carrier protein and then the transcarboxylase transfers the carboxyl group to form malonyl-CoA.</text>
</comment>
<dbReference type="InterPro" id="IPR011053">
    <property type="entry name" value="Single_hybrid_motif"/>
</dbReference>
<keyword evidence="2 3" id="KW-0092">Biotin</keyword>
<dbReference type="AlphaFoldDB" id="A0A6M3WWE8"/>
<gene>
    <name evidence="5" type="primary">accB</name>
</gene>
<dbReference type="GO" id="GO:0003989">
    <property type="term" value="F:acetyl-CoA carboxylase activity"/>
    <property type="evidence" value="ECO:0007669"/>
    <property type="project" value="InterPro"/>
</dbReference>
<evidence type="ECO:0000256" key="1">
    <source>
        <dbReference type="ARBA" id="ARBA00017562"/>
    </source>
</evidence>
<sequence>MTITIKSSLSLKKKIYNNNDLISTHNTISTKKRQESIIAPISGTFYRASSPQGQPFVEIHDIIQKKQTLCIIEAMKLMNEIQAEIKGKIIKIMIPDKTVVQKGQILMLIQKLI</sequence>
<dbReference type="InterPro" id="IPR050709">
    <property type="entry name" value="Biotin_Carboxyl_Carrier/Decarb"/>
</dbReference>
<keyword evidence="3 5" id="KW-0150">Chloroplast</keyword>
<organism evidence="5">
    <name type="scientific">Pterocladiophila hemisphaerica</name>
    <dbReference type="NCBI Taxonomy" id="2712948"/>
    <lineage>
        <taxon>Eukaryota</taxon>
        <taxon>Rhodophyta</taxon>
        <taxon>Florideophyceae</taxon>
        <taxon>Rhodymeniophycidae</taxon>
        <taxon>Gracilariales</taxon>
        <taxon>Pterocladiophilaceae</taxon>
        <taxon>Pterocladiophila</taxon>
    </lineage>
</organism>
<dbReference type="CDD" id="cd06850">
    <property type="entry name" value="biotinyl_domain"/>
    <property type="match status" value="1"/>
</dbReference>
<keyword evidence="3" id="KW-0443">Lipid metabolism</keyword>
<evidence type="ECO:0000313" key="5">
    <source>
        <dbReference type="EMBL" id="QJH88432.1"/>
    </source>
</evidence>
<dbReference type="EMBL" id="MT117918">
    <property type="protein sequence ID" value="QJH88432.1"/>
    <property type="molecule type" value="Genomic_DNA"/>
</dbReference>
<comment type="pathway">
    <text evidence="3">Lipid metabolism; fatty acid biosynthesis.</text>
</comment>
<protein>
    <recommendedName>
        <fullName evidence="1 3">Biotin carboxyl carrier protein of acetyl-CoA carboxylase</fullName>
    </recommendedName>
</protein>
<proteinExistence type="predicted"/>